<evidence type="ECO:0000313" key="3">
    <source>
        <dbReference type="Proteomes" id="UP000501408"/>
    </source>
</evidence>
<name>A0ABX6K3B4_SALCS</name>
<dbReference type="CDD" id="cd02042">
    <property type="entry name" value="ParAB_family"/>
    <property type="match status" value="1"/>
</dbReference>
<gene>
    <name evidence="2" type="ORF">HBA18_05905</name>
</gene>
<dbReference type="Gene3D" id="3.40.50.300">
    <property type="entry name" value="P-loop containing nucleotide triphosphate hydrolases"/>
    <property type="match status" value="1"/>
</dbReference>
<keyword evidence="3" id="KW-1185">Reference proteome</keyword>
<protein>
    <submittedName>
        <fullName evidence="2">AAA family ATPase</fullName>
    </submittedName>
</protein>
<dbReference type="Proteomes" id="UP000501408">
    <property type="component" value="Chromosome 1"/>
</dbReference>
<dbReference type="InterPro" id="IPR027417">
    <property type="entry name" value="P-loop_NTPase"/>
</dbReference>
<accession>A0ABX6K3B4</accession>
<dbReference type="RefSeq" id="WP_167314273.1">
    <property type="nucleotide sequence ID" value="NZ_CP050266.1"/>
</dbReference>
<proteinExistence type="predicted"/>
<dbReference type="PANTHER" id="PTHR13696:SF99">
    <property type="entry name" value="COBYRINIC ACID AC-DIAMIDE SYNTHASE"/>
    <property type="match status" value="1"/>
</dbReference>
<dbReference type="SUPFAM" id="SSF52540">
    <property type="entry name" value="P-loop containing nucleoside triphosphate hydrolases"/>
    <property type="match status" value="1"/>
</dbReference>
<dbReference type="PANTHER" id="PTHR13696">
    <property type="entry name" value="P-LOOP CONTAINING NUCLEOSIDE TRIPHOSPHATE HYDROLASE"/>
    <property type="match status" value="1"/>
</dbReference>
<feature type="domain" description="AAA" evidence="1">
    <location>
        <begin position="1"/>
        <end position="163"/>
    </location>
</feature>
<evidence type="ECO:0000259" key="1">
    <source>
        <dbReference type="Pfam" id="PF13614"/>
    </source>
</evidence>
<dbReference type="InterPro" id="IPR025669">
    <property type="entry name" value="AAA_dom"/>
</dbReference>
<evidence type="ECO:0000313" key="2">
    <source>
        <dbReference type="EMBL" id="QIR05944.1"/>
    </source>
</evidence>
<dbReference type="InterPro" id="IPR050678">
    <property type="entry name" value="DNA_Partitioning_ATPase"/>
</dbReference>
<dbReference type="EMBL" id="CP050266">
    <property type="protein sequence ID" value="QIR05944.1"/>
    <property type="molecule type" value="Genomic_DNA"/>
</dbReference>
<organism evidence="2 3">
    <name type="scientific">Salinivibrio costicola</name>
    <name type="common">Vibrio costicola</name>
    <dbReference type="NCBI Taxonomy" id="51367"/>
    <lineage>
        <taxon>Bacteria</taxon>
        <taxon>Pseudomonadati</taxon>
        <taxon>Pseudomonadota</taxon>
        <taxon>Gammaproteobacteria</taxon>
        <taxon>Vibrionales</taxon>
        <taxon>Vibrionaceae</taxon>
        <taxon>Salinivibrio</taxon>
    </lineage>
</organism>
<dbReference type="Pfam" id="PF13614">
    <property type="entry name" value="AAA_31"/>
    <property type="match status" value="1"/>
</dbReference>
<reference evidence="2 3" key="1">
    <citation type="submission" date="2020-03" db="EMBL/GenBank/DDBJ databases">
        <title>Genome mining reveals the biosynthetic pathways of PHA and ectoines of the halophilic strain Salinivibrio costicola M318 isolated from fermented shrimp paste.</title>
        <authorList>
            <person name="Doan T.V."/>
            <person name="Tran L.T."/>
            <person name="Trieu T.A."/>
            <person name="Nguyen Q.V."/>
            <person name="Quach T.N."/>
            <person name="Phi T.Q."/>
            <person name="Kumar S."/>
        </authorList>
    </citation>
    <scope>NUCLEOTIDE SEQUENCE [LARGE SCALE GENOMIC DNA]</scope>
    <source>
        <strain evidence="2 3">M318</strain>
    </source>
</reference>
<sequence>MKIIAVYSNKGGVGKTATSVNIAHLMAESGYRVLLCDLDPQGASSFYFKLKPSKHLGQDSFFTRDKKFKKSIQPSHYPNLDVVPAHHDFKDFDIFLASQKGGSKSLFKRRFKAVKDDYDIVILDCPPTLSALSDAVFRHCDELLTPVIPTTLSERTLEQLYQYFIAHDFDVARIHPFFSMVQKTKRLHVDTMHRMQKQYPAMLDAHVPFSSDIEKMGVTCAPVTDIGKGTAAAMYYRRLWREFAARVLSDQHAA</sequence>